<feature type="region of interest" description="Disordered" evidence="1">
    <location>
        <begin position="353"/>
        <end position="374"/>
    </location>
</feature>
<feature type="compositionally biased region" description="Basic and acidic residues" evidence="1">
    <location>
        <begin position="86"/>
        <end position="111"/>
    </location>
</feature>
<feature type="compositionally biased region" description="Basic residues" evidence="1">
    <location>
        <begin position="202"/>
        <end position="222"/>
    </location>
</feature>
<organism evidence="2 3">
    <name type="scientific">Triticum urartu</name>
    <name type="common">Red wild einkorn</name>
    <name type="synonym">Crithodium urartu</name>
    <dbReference type="NCBI Taxonomy" id="4572"/>
    <lineage>
        <taxon>Eukaryota</taxon>
        <taxon>Viridiplantae</taxon>
        <taxon>Streptophyta</taxon>
        <taxon>Embryophyta</taxon>
        <taxon>Tracheophyta</taxon>
        <taxon>Spermatophyta</taxon>
        <taxon>Magnoliopsida</taxon>
        <taxon>Liliopsida</taxon>
        <taxon>Poales</taxon>
        <taxon>Poaceae</taxon>
        <taxon>BOP clade</taxon>
        <taxon>Pooideae</taxon>
        <taxon>Triticodae</taxon>
        <taxon>Triticeae</taxon>
        <taxon>Triticinae</taxon>
        <taxon>Triticum</taxon>
    </lineage>
</organism>
<sequence>MGDAGEIHLQIAGPSRPHLEFLMLEFSCGCRPLDPFAGLIGRRCRYTRRRRSSRRSWQWHVPGANVGVGARTMVGGGARQRRARARRAERGEPPRQDLLRPGRRQLVDRHGGSVLRHAARHPAAPLLPAPPKGHRDRGDAPAAPQDLGHLRRPGGPPRRRQPDVLLRAALPAAVDLLARLRDAALLQRRLLLLPQQAEVHRAHPQLRRASHLLRGAGRRQPRLGRDQQQRPAGEVPAGVRADADGVGALLPHPVPDAADIRQGAQERHLPRRDGDAVLEQHRRGRGVGGRAVHLRGVERPARRDGRVQAGQGSLRDDAGLDGHIVAADHHGPDGARRGRVVALHQRDQHRGAAAVAHHRRHLPRRPDGRGEGAGHARCRLGLLVLHLPALP</sequence>
<feature type="compositionally biased region" description="Basic and acidic residues" evidence="1">
    <location>
        <begin position="364"/>
        <end position="374"/>
    </location>
</feature>
<protein>
    <submittedName>
        <fullName evidence="2">Uncharacterized protein</fullName>
    </submittedName>
</protein>
<name>A0A8R7TM73_TRIUA</name>
<dbReference type="Proteomes" id="UP000015106">
    <property type="component" value="Chromosome 2"/>
</dbReference>
<reference evidence="3" key="1">
    <citation type="journal article" date="2013" name="Nature">
        <title>Draft genome of the wheat A-genome progenitor Triticum urartu.</title>
        <authorList>
            <person name="Ling H.Q."/>
            <person name="Zhao S."/>
            <person name="Liu D."/>
            <person name="Wang J."/>
            <person name="Sun H."/>
            <person name="Zhang C."/>
            <person name="Fan H."/>
            <person name="Li D."/>
            <person name="Dong L."/>
            <person name="Tao Y."/>
            <person name="Gao C."/>
            <person name="Wu H."/>
            <person name="Li Y."/>
            <person name="Cui Y."/>
            <person name="Guo X."/>
            <person name="Zheng S."/>
            <person name="Wang B."/>
            <person name="Yu K."/>
            <person name="Liang Q."/>
            <person name="Yang W."/>
            <person name="Lou X."/>
            <person name="Chen J."/>
            <person name="Feng M."/>
            <person name="Jian J."/>
            <person name="Zhang X."/>
            <person name="Luo G."/>
            <person name="Jiang Y."/>
            <person name="Liu J."/>
            <person name="Wang Z."/>
            <person name="Sha Y."/>
            <person name="Zhang B."/>
            <person name="Wu H."/>
            <person name="Tang D."/>
            <person name="Shen Q."/>
            <person name="Xue P."/>
            <person name="Zou S."/>
            <person name="Wang X."/>
            <person name="Liu X."/>
            <person name="Wang F."/>
            <person name="Yang Y."/>
            <person name="An X."/>
            <person name="Dong Z."/>
            <person name="Zhang K."/>
            <person name="Zhang X."/>
            <person name="Luo M.C."/>
            <person name="Dvorak J."/>
            <person name="Tong Y."/>
            <person name="Wang J."/>
            <person name="Yang H."/>
            <person name="Li Z."/>
            <person name="Wang D."/>
            <person name="Zhang A."/>
            <person name="Wang J."/>
        </authorList>
    </citation>
    <scope>NUCLEOTIDE SEQUENCE</scope>
    <source>
        <strain evidence="3">cv. G1812</strain>
    </source>
</reference>
<accession>A0A8R7TM73</accession>
<dbReference type="Gramene" id="TuG1812G0200005014.01.T02">
    <property type="protein sequence ID" value="TuG1812G0200005014.01.T02.cds303470"/>
    <property type="gene ID" value="TuG1812G0200005014.01"/>
</dbReference>
<keyword evidence="3" id="KW-1185">Reference proteome</keyword>
<reference evidence="2" key="2">
    <citation type="submission" date="2018-03" db="EMBL/GenBank/DDBJ databases">
        <title>The Triticum urartu genome reveals the dynamic nature of wheat genome evolution.</title>
        <authorList>
            <person name="Ling H."/>
            <person name="Ma B."/>
            <person name="Shi X."/>
            <person name="Liu H."/>
            <person name="Dong L."/>
            <person name="Sun H."/>
            <person name="Cao Y."/>
            <person name="Gao Q."/>
            <person name="Zheng S."/>
            <person name="Li Y."/>
            <person name="Yu Y."/>
            <person name="Du H."/>
            <person name="Qi M."/>
            <person name="Li Y."/>
            <person name="Yu H."/>
            <person name="Cui Y."/>
            <person name="Wang N."/>
            <person name="Chen C."/>
            <person name="Wu H."/>
            <person name="Zhao Y."/>
            <person name="Zhang J."/>
            <person name="Li Y."/>
            <person name="Zhou W."/>
            <person name="Zhang B."/>
            <person name="Hu W."/>
            <person name="Eijk M."/>
            <person name="Tang J."/>
            <person name="Witsenboer H."/>
            <person name="Zhao S."/>
            <person name="Li Z."/>
            <person name="Zhang A."/>
            <person name="Wang D."/>
            <person name="Liang C."/>
        </authorList>
    </citation>
    <scope>NUCLEOTIDE SEQUENCE [LARGE SCALE GENOMIC DNA]</scope>
    <source>
        <strain evidence="2">cv. G1812</strain>
    </source>
</reference>
<dbReference type="EnsemblPlants" id="TuG1812G0200005014.01.T02">
    <property type="protein sequence ID" value="TuG1812G0200005014.01.T02.cds303470"/>
    <property type="gene ID" value="TuG1812G0200005014.01"/>
</dbReference>
<evidence type="ECO:0000313" key="3">
    <source>
        <dbReference type="Proteomes" id="UP000015106"/>
    </source>
</evidence>
<evidence type="ECO:0000256" key="1">
    <source>
        <dbReference type="SAM" id="MobiDB-lite"/>
    </source>
</evidence>
<evidence type="ECO:0000313" key="2">
    <source>
        <dbReference type="EnsemblPlants" id="TuG1812G0200005014.01.T02.cds303470"/>
    </source>
</evidence>
<dbReference type="AlphaFoldDB" id="A0A8R7TM73"/>
<feature type="region of interest" description="Disordered" evidence="1">
    <location>
        <begin position="202"/>
        <end position="238"/>
    </location>
</feature>
<gene>
    <name evidence="2" type="primary">LOC125539665</name>
</gene>
<feature type="region of interest" description="Disordered" evidence="1">
    <location>
        <begin position="68"/>
        <end position="161"/>
    </location>
</feature>
<reference evidence="2" key="3">
    <citation type="submission" date="2022-06" db="UniProtKB">
        <authorList>
            <consortium name="EnsemblPlants"/>
        </authorList>
    </citation>
    <scope>IDENTIFICATION</scope>
</reference>
<proteinExistence type="predicted"/>